<dbReference type="Gene3D" id="1.10.443.10">
    <property type="entry name" value="Intergrase catalytic core"/>
    <property type="match status" value="1"/>
</dbReference>
<dbReference type="InterPro" id="IPR010998">
    <property type="entry name" value="Integrase_recombinase_N"/>
</dbReference>
<dbReference type="Proteomes" id="UP000077384">
    <property type="component" value="Unassembled WGS sequence"/>
</dbReference>
<evidence type="ECO:0000259" key="6">
    <source>
        <dbReference type="PROSITE" id="PS51900"/>
    </source>
</evidence>
<feature type="domain" description="Tyr recombinase" evidence="5">
    <location>
        <begin position="129"/>
        <end position="310"/>
    </location>
</feature>
<comment type="similarity">
    <text evidence="1">Belongs to the 'phage' integrase family.</text>
</comment>
<dbReference type="PANTHER" id="PTHR30349:SF41">
    <property type="entry name" value="INTEGRASE_RECOMBINASE PROTEIN MJ0367-RELATED"/>
    <property type="match status" value="1"/>
</dbReference>
<sequence length="331" mass="39936">MFLYNVHIIRGEIMRKKIELQEIQEKNLTLEQGFKKFIVSCKVKNLRPSTIKHYKDIVGVFFKFIPKKTLCSEITKEIIDRFVIYMQENRKEKDVSINSTLMNLRVFIYYLMRYDYVPTFKISKLKVDKDIINTYSDAEIKILLKKPDLKKCKFLEYRNWVICNFLLGTGCRARTLVNLKIKDLDFENNLITYRFTKNRRQQIIPMSSALRNILLEYLEYRKGQEDDYLFVNAYGEYLKTEWLSHNLIDYNRKRGVATTGVHRWRHTFAKKWILNHGDIFRLQKILGHSSMDMVRNYVNMFQTDLSNEFDKFNPLDQMEQNRKGYIKMQRK</sequence>
<dbReference type="Proteomes" id="UP000093694">
    <property type="component" value="Unassembled WGS sequence"/>
</dbReference>
<keyword evidence="3" id="KW-0233">DNA recombination</keyword>
<evidence type="ECO:0000313" key="10">
    <source>
        <dbReference type="Proteomes" id="UP000093694"/>
    </source>
</evidence>
<dbReference type="EMBL" id="LROR01000082">
    <property type="protein sequence ID" value="OBR91069.1"/>
    <property type="molecule type" value="Genomic_DNA"/>
</dbReference>
<dbReference type="GO" id="GO:0003677">
    <property type="term" value="F:DNA binding"/>
    <property type="evidence" value="ECO:0007669"/>
    <property type="project" value="UniProtKB-UniRule"/>
</dbReference>
<dbReference type="InterPro" id="IPR013762">
    <property type="entry name" value="Integrase-like_cat_sf"/>
</dbReference>
<dbReference type="Pfam" id="PF00589">
    <property type="entry name" value="Phage_integrase"/>
    <property type="match status" value="1"/>
</dbReference>
<dbReference type="Pfam" id="PF13102">
    <property type="entry name" value="Phage_int_SAM_5"/>
    <property type="match status" value="1"/>
</dbReference>
<evidence type="ECO:0000259" key="5">
    <source>
        <dbReference type="PROSITE" id="PS51898"/>
    </source>
</evidence>
<dbReference type="PROSITE" id="PS51898">
    <property type="entry name" value="TYR_RECOMBINASE"/>
    <property type="match status" value="1"/>
</dbReference>
<evidence type="ECO:0000256" key="3">
    <source>
        <dbReference type="ARBA" id="ARBA00023172"/>
    </source>
</evidence>
<keyword evidence="2 4" id="KW-0238">DNA-binding</keyword>
<dbReference type="GO" id="GO:0015074">
    <property type="term" value="P:DNA integration"/>
    <property type="evidence" value="ECO:0007669"/>
    <property type="project" value="UniProtKB-KW"/>
</dbReference>
<dbReference type="GO" id="GO:0006310">
    <property type="term" value="P:DNA recombination"/>
    <property type="evidence" value="ECO:0007669"/>
    <property type="project" value="UniProtKB-KW"/>
</dbReference>
<accession>A0A168R7K4</accession>
<gene>
    <name evidence="7" type="primary">xerD_4</name>
    <name evidence="8" type="synonym">xerD_5</name>
    <name evidence="8" type="ORF">CLCOS_36470</name>
    <name evidence="7" type="ORF">WX73_02117</name>
</gene>
<evidence type="ECO:0000313" key="8">
    <source>
        <dbReference type="EMBL" id="OBR91069.1"/>
    </source>
</evidence>
<evidence type="ECO:0000313" key="9">
    <source>
        <dbReference type="Proteomes" id="UP000077384"/>
    </source>
</evidence>
<feature type="domain" description="Core-binding (CB)" evidence="6">
    <location>
        <begin position="28"/>
        <end position="112"/>
    </location>
</feature>
<comment type="caution">
    <text evidence="7">The sequence shown here is derived from an EMBL/GenBank/DDBJ whole genome shotgun (WGS) entry which is preliminary data.</text>
</comment>
<dbReference type="InterPro" id="IPR050090">
    <property type="entry name" value="Tyrosine_recombinase_XerCD"/>
</dbReference>
<evidence type="ECO:0000256" key="4">
    <source>
        <dbReference type="PROSITE-ProRule" id="PRU01248"/>
    </source>
</evidence>
<dbReference type="PANTHER" id="PTHR30349">
    <property type="entry name" value="PHAGE INTEGRASE-RELATED"/>
    <property type="match status" value="1"/>
</dbReference>
<evidence type="ECO:0000256" key="2">
    <source>
        <dbReference type="ARBA" id="ARBA00023125"/>
    </source>
</evidence>
<dbReference type="Gene3D" id="1.10.150.130">
    <property type="match status" value="1"/>
</dbReference>
<dbReference type="EMBL" id="LITQ01000031">
    <property type="protein sequence ID" value="OAA90153.1"/>
    <property type="molecule type" value="Genomic_DNA"/>
</dbReference>
<dbReference type="InterPro" id="IPR044068">
    <property type="entry name" value="CB"/>
</dbReference>
<keyword evidence="10" id="KW-1185">Reference proteome</keyword>
<dbReference type="PROSITE" id="PS51900">
    <property type="entry name" value="CB"/>
    <property type="match status" value="1"/>
</dbReference>
<dbReference type="PATRIC" id="fig|1705578.3.peg.2376"/>
<evidence type="ECO:0000256" key="1">
    <source>
        <dbReference type="ARBA" id="ARBA00008857"/>
    </source>
</evidence>
<dbReference type="InterPro" id="IPR002104">
    <property type="entry name" value="Integrase_catalytic"/>
</dbReference>
<evidence type="ECO:0000313" key="7">
    <source>
        <dbReference type="EMBL" id="OAA90153.1"/>
    </source>
</evidence>
<reference evidence="7 9" key="1">
    <citation type="journal article" date="2015" name="Biotechnol. Bioeng.">
        <title>Genome sequence and phenotypic characterization of Caulobacter segnis.</title>
        <authorList>
            <person name="Patel S."/>
            <person name="Fletcher B."/>
            <person name="Scott D.C."/>
            <person name="Ely B."/>
        </authorList>
    </citation>
    <scope>NUCLEOTIDE SEQUENCE [LARGE SCALE GENOMIC DNA]</scope>
    <source>
        <strain evidence="7 9">PS02</strain>
    </source>
</reference>
<proteinExistence type="inferred from homology"/>
<dbReference type="InterPro" id="IPR011010">
    <property type="entry name" value="DNA_brk_join_enz"/>
</dbReference>
<protein>
    <submittedName>
        <fullName evidence="7">Tyrosine recombinase XerD</fullName>
    </submittedName>
</protein>
<reference evidence="8 10" key="2">
    <citation type="journal article" date="2016" name="Front. Microbiol.">
        <title>Industrial Acetogenic Biocatalysts: A Comparative Metabolic and Genomic Analysis.</title>
        <authorList>
            <person name="Bengelsdorf F."/>
            <person name="Poehlein A."/>
            <person name="Sonja S."/>
            <person name="Erz C."/>
            <person name="Hummel T."/>
            <person name="Hoffmeister S."/>
            <person name="Daniel R."/>
            <person name="Durre P."/>
        </authorList>
    </citation>
    <scope>NUCLEOTIDE SEQUENCE [LARGE SCALE GENOMIC DNA]</scope>
    <source>
        <strain evidence="8 10">PTA-10522</strain>
    </source>
</reference>
<dbReference type="AlphaFoldDB" id="A0A168R7K4"/>
<name>A0A168R7K4_9CLOT</name>
<dbReference type="SUPFAM" id="SSF56349">
    <property type="entry name" value="DNA breaking-rejoining enzymes"/>
    <property type="match status" value="1"/>
</dbReference>
<dbReference type="InterPro" id="IPR025269">
    <property type="entry name" value="SAM-like_dom"/>
</dbReference>
<organism evidence="7 9">
    <name type="scientific">Clostridium coskatii</name>
    <dbReference type="NCBI Taxonomy" id="1705578"/>
    <lineage>
        <taxon>Bacteria</taxon>
        <taxon>Bacillati</taxon>
        <taxon>Bacillota</taxon>
        <taxon>Clostridia</taxon>
        <taxon>Eubacteriales</taxon>
        <taxon>Clostridiaceae</taxon>
        <taxon>Clostridium</taxon>
    </lineage>
</organism>